<dbReference type="Gene3D" id="3.90.45.10">
    <property type="entry name" value="Peptide deformylase"/>
    <property type="match status" value="1"/>
</dbReference>
<dbReference type="NCBIfam" id="NF006670">
    <property type="entry name" value="PRK09218.1"/>
    <property type="match status" value="1"/>
</dbReference>
<dbReference type="PIRSF" id="PIRSF004749">
    <property type="entry name" value="Pep_def"/>
    <property type="match status" value="1"/>
</dbReference>
<dbReference type="Proteomes" id="UP000003656">
    <property type="component" value="Unassembled WGS sequence"/>
</dbReference>
<reference evidence="2 3" key="1">
    <citation type="submission" date="2009-11" db="EMBL/GenBank/DDBJ databases">
        <authorList>
            <person name="Weinstock G."/>
            <person name="Sodergren E."/>
            <person name="Clifton S."/>
            <person name="Fulton L."/>
            <person name="Fulton B."/>
            <person name="Courtney L."/>
            <person name="Fronick C."/>
            <person name="Harrison M."/>
            <person name="Strong C."/>
            <person name="Farmer C."/>
            <person name="Delahaunty K."/>
            <person name="Markovic C."/>
            <person name="Hall O."/>
            <person name="Minx P."/>
            <person name="Tomlinson C."/>
            <person name="Mitreva M."/>
            <person name="Nelson J."/>
            <person name="Hou S."/>
            <person name="Wollam A."/>
            <person name="Pepin K.H."/>
            <person name="Johnson M."/>
            <person name="Bhonagiri V."/>
            <person name="Nash W.E."/>
            <person name="Warren W."/>
            <person name="Chinwalla A."/>
            <person name="Mardis E.R."/>
            <person name="Wilson R.K."/>
        </authorList>
    </citation>
    <scope>NUCLEOTIDE SEQUENCE [LARGE SCALE GENOMIC DNA]</scope>
    <source>
        <strain evidence="2 3">DSM 20093</strain>
    </source>
</reference>
<dbReference type="GO" id="GO:0042586">
    <property type="term" value="F:peptide deformylase activity"/>
    <property type="evidence" value="ECO:0007669"/>
    <property type="project" value="UniProtKB-EC"/>
</dbReference>
<dbReference type="SUPFAM" id="SSF56420">
    <property type="entry name" value="Peptide deformylase"/>
    <property type="match status" value="1"/>
</dbReference>
<accession>D1NV02</accession>
<keyword evidence="2" id="KW-0378">Hydrolase</keyword>
<dbReference type="EC" id="3.5.1.88" evidence="2"/>
<dbReference type="EMBL" id="ABXB03000003">
    <property type="protein sequence ID" value="EFA22653.1"/>
    <property type="molecule type" value="Genomic_DNA"/>
</dbReference>
<gene>
    <name evidence="2" type="primary">def</name>
    <name evidence="2" type="ORF">BIFGAL_03680</name>
</gene>
<evidence type="ECO:0000313" key="3">
    <source>
        <dbReference type="Proteomes" id="UP000003656"/>
    </source>
</evidence>
<dbReference type="Pfam" id="PF01327">
    <property type="entry name" value="Pep_deformylase"/>
    <property type="match status" value="1"/>
</dbReference>
<protein>
    <submittedName>
        <fullName evidence="2">Peptide deformylase</fullName>
        <ecNumber evidence="2">3.5.1.88</ecNumber>
    </submittedName>
</protein>
<sequence length="152" mass="16872">MLPLTRYTERMQQPIETQIVNLAKPARPADPSNPEDLQIAQDLKDTLRAHSDGCVGMAANMIGEPVAIIVFVDDEMGGGITTMLNPRITTAQQYYETAEGCLSLDGERAVTRAQYIEVDYDNTKGKPRHARFEGFTAQIIQHEVDHCLGKII</sequence>
<dbReference type="InterPro" id="IPR023635">
    <property type="entry name" value="Peptide_deformylase"/>
</dbReference>
<organism evidence="2 3">
    <name type="scientific">Bifidobacterium gallicum DSM 20093 = LMG 11596</name>
    <dbReference type="NCBI Taxonomy" id="561180"/>
    <lineage>
        <taxon>Bacteria</taxon>
        <taxon>Bacillati</taxon>
        <taxon>Actinomycetota</taxon>
        <taxon>Actinomycetes</taxon>
        <taxon>Bifidobacteriales</taxon>
        <taxon>Bifidobacteriaceae</taxon>
        <taxon>Bifidobacterium</taxon>
    </lineage>
</organism>
<dbReference type="InterPro" id="IPR036821">
    <property type="entry name" value="Peptide_deformylase_sf"/>
</dbReference>
<evidence type="ECO:0000256" key="1">
    <source>
        <dbReference type="ARBA" id="ARBA00010759"/>
    </source>
</evidence>
<dbReference type="PANTHER" id="PTHR10458">
    <property type="entry name" value="PEPTIDE DEFORMYLASE"/>
    <property type="match status" value="1"/>
</dbReference>
<comment type="caution">
    <text evidence="2">The sequence shown here is derived from an EMBL/GenBank/DDBJ whole genome shotgun (WGS) entry which is preliminary data.</text>
</comment>
<comment type="similarity">
    <text evidence="1">Belongs to the polypeptide deformylase family.</text>
</comment>
<dbReference type="PANTHER" id="PTHR10458:SF22">
    <property type="entry name" value="PEPTIDE DEFORMYLASE"/>
    <property type="match status" value="1"/>
</dbReference>
<dbReference type="eggNOG" id="COG0242">
    <property type="taxonomic scope" value="Bacteria"/>
</dbReference>
<proteinExistence type="inferred from homology"/>
<dbReference type="AlphaFoldDB" id="D1NV02"/>
<dbReference type="CDD" id="cd00487">
    <property type="entry name" value="Pep_deformylase"/>
    <property type="match status" value="1"/>
</dbReference>
<dbReference type="PRINTS" id="PR01576">
    <property type="entry name" value="PDEFORMYLASE"/>
</dbReference>
<evidence type="ECO:0000313" key="2">
    <source>
        <dbReference type="EMBL" id="EFA22653.1"/>
    </source>
</evidence>
<dbReference type="STRING" id="561180.BIFGAL_03680"/>
<name>D1NV02_9BIFI</name>